<dbReference type="Pfam" id="PF03564">
    <property type="entry name" value="DUF1759"/>
    <property type="match status" value="1"/>
</dbReference>
<evidence type="ECO:0000313" key="1">
    <source>
        <dbReference type="EnsemblMetazoa" id="CJA31902.1"/>
    </source>
</evidence>
<sequence length="112" mass="12365">MEAMPFNVSLPTISLTTFAGDHVQFLSFMELFNSLVDSRPIAPVAKLHYLLASLAGEAKQLVQHLPIVSENYAVALHLLYNSSSFSRLCQGPFSSTQVLELGFRNFPSTSPY</sequence>
<dbReference type="PANTHER" id="PTHR22954:SF3">
    <property type="entry name" value="PROTEIN CBG08539"/>
    <property type="match status" value="1"/>
</dbReference>
<dbReference type="InterPro" id="IPR005312">
    <property type="entry name" value="DUF1759"/>
</dbReference>
<keyword evidence="2" id="KW-1185">Reference proteome</keyword>
<dbReference type="EnsemblMetazoa" id="CJA31902.1">
    <property type="protein sequence ID" value="CJA31902.1"/>
    <property type="gene ID" value="WBGene00207749"/>
</dbReference>
<dbReference type="PANTHER" id="PTHR22954">
    <property type="entry name" value="RETROVIRAL PROTEASE-RELATED"/>
    <property type="match status" value="1"/>
</dbReference>
<reference evidence="1" key="2">
    <citation type="submission" date="2022-06" db="UniProtKB">
        <authorList>
            <consortium name="EnsemblMetazoa"/>
        </authorList>
    </citation>
    <scope>IDENTIFICATION</scope>
    <source>
        <strain evidence="1">DF5081</strain>
    </source>
</reference>
<name>A0A8R1ICA5_CAEJA</name>
<organism evidence="1 2">
    <name type="scientific">Caenorhabditis japonica</name>
    <dbReference type="NCBI Taxonomy" id="281687"/>
    <lineage>
        <taxon>Eukaryota</taxon>
        <taxon>Metazoa</taxon>
        <taxon>Ecdysozoa</taxon>
        <taxon>Nematoda</taxon>
        <taxon>Chromadorea</taxon>
        <taxon>Rhabditida</taxon>
        <taxon>Rhabditina</taxon>
        <taxon>Rhabditomorpha</taxon>
        <taxon>Rhabditoidea</taxon>
        <taxon>Rhabditidae</taxon>
        <taxon>Peloderinae</taxon>
        <taxon>Caenorhabditis</taxon>
    </lineage>
</organism>
<accession>A0A8R1ICA5</accession>
<reference evidence="2" key="1">
    <citation type="submission" date="2010-08" db="EMBL/GenBank/DDBJ databases">
        <authorList>
            <consortium name="Caenorhabditis japonica Sequencing Consortium"/>
            <person name="Wilson R.K."/>
        </authorList>
    </citation>
    <scope>NUCLEOTIDE SEQUENCE [LARGE SCALE GENOMIC DNA]</scope>
    <source>
        <strain evidence="2">DF5081</strain>
    </source>
</reference>
<dbReference type="Proteomes" id="UP000005237">
    <property type="component" value="Unassembled WGS sequence"/>
</dbReference>
<protein>
    <submittedName>
        <fullName evidence="1">Uncharacterized protein</fullName>
    </submittedName>
</protein>
<proteinExistence type="predicted"/>
<evidence type="ECO:0000313" key="2">
    <source>
        <dbReference type="Proteomes" id="UP000005237"/>
    </source>
</evidence>
<dbReference type="AlphaFoldDB" id="A0A8R1ICA5"/>